<dbReference type="EMBL" id="BBMZ01000009">
    <property type="protein sequence ID" value="GAL58117.1"/>
    <property type="molecule type" value="Genomic_DNA"/>
</dbReference>
<sequence length="57" mass="6357">MQKGVCLPGLVAKIKFTESIWGNMLKASLIRRVKTAKNLLTVPIKQVLLTEASVYKQ</sequence>
<dbReference type="STRING" id="1115515.EV102420_09_01490"/>
<protein>
    <submittedName>
        <fullName evidence="1">Uncharacterized protein</fullName>
    </submittedName>
</protein>
<organism evidence="1 2">
    <name type="scientific">Pseudescherichia vulneris NBRC 102420</name>
    <dbReference type="NCBI Taxonomy" id="1115515"/>
    <lineage>
        <taxon>Bacteria</taxon>
        <taxon>Pseudomonadati</taxon>
        <taxon>Pseudomonadota</taxon>
        <taxon>Gammaproteobacteria</taxon>
        <taxon>Enterobacterales</taxon>
        <taxon>Enterobacteriaceae</taxon>
        <taxon>Pseudescherichia</taxon>
    </lineage>
</organism>
<proteinExistence type="predicted"/>
<gene>
    <name evidence="1" type="ORF">EV102420_09_01490</name>
</gene>
<evidence type="ECO:0000313" key="2">
    <source>
        <dbReference type="Proteomes" id="UP000029462"/>
    </source>
</evidence>
<comment type="caution">
    <text evidence="1">The sequence shown here is derived from an EMBL/GenBank/DDBJ whole genome shotgun (WGS) entry which is preliminary data.</text>
</comment>
<reference evidence="1 2" key="1">
    <citation type="submission" date="2014-09" db="EMBL/GenBank/DDBJ databases">
        <title>Whole genome shotgun sequence of Escherichia vulneris NBRC 102420.</title>
        <authorList>
            <person name="Yoshida Y."/>
            <person name="Hosoyama A."/>
            <person name="Tsuchikane K."/>
            <person name="Ohji S."/>
            <person name="Ichikawa N."/>
            <person name="Kimura A."/>
            <person name="Yamazoe A."/>
            <person name="Ezaki T."/>
            <person name="Fujita N."/>
        </authorList>
    </citation>
    <scope>NUCLEOTIDE SEQUENCE [LARGE SCALE GENOMIC DNA]</scope>
    <source>
        <strain evidence="1 2">NBRC 102420</strain>
    </source>
</reference>
<name>A0A090VSK3_PSEVU</name>
<accession>A0A090VSK3</accession>
<dbReference type="AlphaFoldDB" id="A0A090VSK3"/>
<evidence type="ECO:0000313" key="1">
    <source>
        <dbReference type="EMBL" id="GAL58117.1"/>
    </source>
</evidence>
<dbReference type="Proteomes" id="UP000029462">
    <property type="component" value="Unassembled WGS sequence"/>
</dbReference>
<keyword evidence="2" id="KW-1185">Reference proteome</keyword>